<dbReference type="EMBL" id="CM007899">
    <property type="protein sequence ID" value="OTG11631.1"/>
    <property type="molecule type" value="Genomic_DNA"/>
</dbReference>
<evidence type="ECO:0000313" key="3">
    <source>
        <dbReference type="Proteomes" id="UP000215914"/>
    </source>
</evidence>
<reference evidence="1 3" key="1">
    <citation type="journal article" date="2017" name="Nature">
        <title>The sunflower genome provides insights into oil metabolism, flowering and Asterid evolution.</title>
        <authorList>
            <person name="Badouin H."/>
            <person name="Gouzy J."/>
            <person name="Grassa C.J."/>
            <person name="Murat F."/>
            <person name="Staton S.E."/>
            <person name="Cottret L."/>
            <person name="Lelandais-Briere C."/>
            <person name="Owens G.L."/>
            <person name="Carrere S."/>
            <person name="Mayjonade B."/>
            <person name="Legrand L."/>
            <person name="Gill N."/>
            <person name="Kane N.C."/>
            <person name="Bowers J.E."/>
            <person name="Hubner S."/>
            <person name="Bellec A."/>
            <person name="Berard A."/>
            <person name="Berges H."/>
            <person name="Blanchet N."/>
            <person name="Boniface M.C."/>
            <person name="Brunel D."/>
            <person name="Catrice O."/>
            <person name="Chaidir N."/>
            <person name="Claudel C."/>
            <person name="Donnadieu C."/>
            <person name="Faraut T."/>
            <person name="Fievet G."/>
            <person name="Helmstetter N."/>
            <person name="King M."/>
            <person name="Knapp S.J."/>
            <person name="Lai Z."/>
            <person name="Le Paslier M.C."/>
            <person name="Lippi Y."/>
            <person name="Lorenzon L."/>
            <person name="Mandel J.R."/>
            <person name="Marage G."/>
            <person name="Marchand G."/>
            <person name="Marquand E."/>
            <person name="Bret-Mestries E."/>
            <person name="Morien E."/>
            <person name="Nambeesan S."/>
            <person name="Nguyen T."/>
            <person name="Pegot-Espagnet P."/>
            <person name="Pouilly N."/>
            <person name="Raftis F."/>
            <person name="Sallet E."/>
            <person name="Schiex T."/>
            <person name="Thomas J."/>
            <person name="Vandecasteele C."/>
            <person name="Vares D."/>
            <person name="Vear F."/>
            <person name="Vautrin S."/>
            <person name="Crespi M."/>
            <person name="Mangin B."/>
            <person name="Burke J.M."/>
            <person name="Salse J."/>
            <person name="Munos S."/>
            <person name="Vincourt P."/>
            <person name="Rieseberg L.H."/>
            <person name="Langlade N.B."/>
        </authorList>
    </citation>
    <scope>NUCLEOTIDE SEQUENCE [LARGE SCALE GENOMIC DNA]</scope>
    <source>
        <strain evidence="3">cv. SF193</strain>
        <tissue evidence="1">Leaves</tissue>
    </source>
</reference>
<dbReference type="AlphaFoldDB" id="A0A251TNQ0"/>
<keyword evidence="3" id="KW-1185">Reference proteome</keyword>
<evidence type="ECO:0000313" key="2">
    <source>
        <dbReference type="EMBL" id="OTG11631.1"/>
    </source>
</evidence>
<dbReference type="EMBL" id="MNCJ02000325">
    <property type="protein sequence ID" value="KAF5786282.1"/>
    <property type="molecule type" value="Genomic_DNA"/>
</dbReference>
<organism evidence="2 3">
    <name type="scientific">Helianthus annuus</name>
    <name type="common">Common sunflower</name>
    <dbReference type="NCBI Taxonomy" id="4232"/>
    <lineage>
        <taxon>Eukaryota</taxon>
        <taxon>Viridiplantae</taxon>
        <taxon>Streptophyta</taxon>
        <taxon>Embryophyta</taxon>
        <taxon>Tracheophyta</taxon>
        <taxon>Spermatophyta</taxon>
        <taxon>Magnoliopsida</taxon>
        <taxon>eudicotyledons</taxon>
        <taxon>Gunneridae</taxon>
        <taxon>Pentapetalae</taxon>
        <taxon>asterids</taxon>
        <taxon>campanulids</taxon>
        <taxon>Asterales</taxon>
        <taxon>Asteraceae</taxon>
        <taxon>Asteroideae</taxon>
        <taxon>Heliantheae alliance</taxon>
        <taxon>Heliantheae</taxon>
        <taxon>Helianthus</taxon>
    </lineage>
</organism>
<gene>
    <name evidence="2" type="ORF">HannXRQ_Chr10g0300881</name>
    <name evidence="1" type="ORF">HanXRQr2_Chr10g0438971</name>
</gene>
<dbReference type="Proteomes" id="UP000215914">
    <property type="component" value="Chromosome 10"/>
</dbReference>
<dbReference type="InParanoid" id="A0A251TNQ0"/>
<dbReference type="Gramene" id="mRNA:HanXRQr2_Chr10g0438971">
    <property type="protein sequence ID" value="CDS:HanXRQr2_Chr10g0438971.1"/>
    <property type="gene ID" value="HanXRQr2_Chr10g0438971"/>
</dbReference>
<accession>A0A251TNQ0</accession>
<reference evidence="1" key="3">
    <citation type="submission" date="2020-06" db="EMBL/GenBank/DDBJ databases">
        <title>Helianthus annuus Genome sequencing and assembly Release 2.</title>
        <authorList>
            <person name="Gouzy J."/>
            <person name="Langlade N."/>
            <person name="Munos S."/>
        </authorList>
    </citation>
    <scope>NUCLEOTIDE SEQUENCE</scope>
    <source>
        <tissue evidence="1">Leaves</tissue>
    </source>
</reference>
<protein>
    <submittedName>
        <fullName evidence="2">Uncharacterized protein</fullName>
    </submittedName>
</protein>
<name>A0A251TNQ0_HELAN</name>
<evidence type="ECO:0000313" key="1">
    <source>
        <dbReference type="EMBL" id="KAF5786282.1"/>
    </source>
</evidence>
<proteinExistence type="predicted"/>
<sequence length="54" mass="6330">MFHPFLPILPPINVRCPQRRLQLNAQLNRFASKPQTIRVALEINEWEFKSINGS</sequence>
<reference evidence="2" key="2">
    <citation type="submission" date="2017-02" db="EMBL/GenBank/DDBJ databases">
        <title>Sunflower complete genome.</title>
        <authorList>
            <person name="Langlade N."/>
            <person name="Munos S."/>
        </authorList>
    </citation>
    <scope>NUCLEOTIDE SEQUENCE [LARGE SCALE GENOMIC DNA]</scope>
    <source>
        <tissue evidence="2">Leaves</tissue>
    </source>
</reference>